<reference evidence="2" key="2">
    <citation type="journal article" date="2021" name="PeerJ">
        <title>Extensive microbial diversity within the chicken gut microbiome revealed by metagenomics and culture.</title>
        <authorList>
            <person name="Gilroy R."/>
            <person name="Ravi A."/>
            <person name="Getino M."/>
            <person name="Pursley I."/>
            <person name="Horton D.L."/>
            <person name="Alikhan N.F."/>
            <person name="Baker D."/>
            <person name="Gharbi K."/>
            <person name="Hall N."/>
            <person name="Watson M."/>
            <person name="Adriaenssens E.M."/>
            <person name="Foster-Nyarko E."/>
            <person name="Jarju S."/>
            <person name="Secka A."/>
            <person name="Antonio M."/>
            <person name="Oren A."/>
            <person name="Chaudhuri R.R."/>
            <person name="La Ragione R."/>
            <person name="Hildebrand F."/>
            <person name="Pallen M.J."/>
        </authorList>
    </citation>
    <scope>NUCLEOTIDE SEQUENCE</scope>
    <source>
        <strain evidence="2">ChiGjej1B1-2707</strain>
    </source>
</reference>
<name>A0A9D1D4C4_9ACTN</name>
<evidence type="ECO:0000256" key="1">
    <source>
        <dbReference type="SAM" id="MobiDB-lite"/>
    </source>
</evidence>
<evidence type="ECO:0000313" key="3">
    <source>
        <dbReference type="Proteomes" id="UP000824261"/>
    </source>
</evidence>
<sequence>MRTALKTAASKAAGEIPKDPATAKGAKSANAPSAKENAPIHALEADTFPVTLPKTIIIARIPYKGTTFVKSPNGEICANAQEISKAQVATASPAQCDTANNETVNTVSNVSFTRASQLCVAREEHEDSALS</sequence>
<dbReference type="Proteomes" id="UP000824261">
    <property type="component" value="Unassembled WGS sequence"/>
</dbReference>
<organism evidence="2 3">
    <name type="scientific">Candidatus Aveggerthella stercoripullorum</name>
    <dbReference type="NCBI Taxonomy" id="2840688"/>
    <lineage>
        <taxon>Bacteria</taxon>
        <taxon>Bacillati</taxon>
        <taxon>Actinomycetota</taxon>
        <taxon>Coriobacteriia</taxon>
        <taxon>Eggerthellales</taxon>
        <taxon>Eggerthellaceae</taxon>
        <taxon>Eggerthellaceae incertae sedis</taxon>
        <taxon>Candidatus Aveggerthella</taxon>
    </lineage>
</organism>
<feature type="region of interest" description="Disordered" evidence="1">
    <location>
        <begin position="1"/>
        <end position="37"/>
    </location>
</feature>
<dbReference type="EMBL" id="DVGB01000047">
    <property type="protein sequence ID" value="HIR01397.1"/>
    <property type="molecule type" value="Genomic_DNA"/>
</dbReference>
<evidence type="ECO:0000313" key="2">
    <source>
        <dbReference type="EMBL" id="HIR01397.1"/>
    </source>
</evidence>
<protein>
    <submittedName>
        <fullName evidence="2">Uncharacterized protein</fullName>
    </submittedName>
</protein>
<comment type="caution">
    <text evidence="2">The sequence shown here is derived from an EMBL/GenBank/DDBJ whole genome shotgun (WGS) entry which is preliminary data.</text>
</comment>
<proteinExistence type="predicted"/>
<gene>
    <name evidence="2" type="ORF">IAA69_03950</name>
</gene>
<accession>A0A9D1D4C4</accession>
<reference evidence="2" key="1">
    <citation type="submission" date="2020-10" db="EMBL/GenBank/DDBJ databases">
        <authorList>
            <person name="Gilroy R."/>
        </authorList>
    </citation>
    <scope>NUCLEOTIDE SEQUENCE</scope>
    <source>
        <strain evidence="2">ChiGjej1B1-2707</strain>
    </source>
</reference>
<dbReference type="AlphaFoldDB" id="A0A9D1D4C4"/>